<gene>
    <name evidence="1" type="ORF">PPACK8108_LOCUS10179</name>
</gene>
<protein>
    <submittedName>
        <fullName evidence="1">Uncharacterized protein</fullName>
    </submittedName>
</protein>
<dbReference type="InterPro" id="IPR007364">
    <property type="entry name" value="SFM1-like"/>
</dbReference>
<sequence>EEPMADWCSCVQLSILKLIPRIDVSLPRVWRLDPKSDVLLEPKDSEEFDPFSFGGILGDNPPRD</sequence>
<accession>A0AAV0B053</accession>
<organism evidence="1 2">
    <name type="scientific">Phakopsora pachyrhizi</name>
    <name type="common">Asian soybean rust disease fungus</name>
    <dbReference type="NCBI Taxonomy" id="170000"/>
    <lineage>
        <taxon>Eukaryota</taxon>
        <taxon>Fungi</taxon>
        <taxon>Dikarya</taxon>
        <taxon>Basidiomycota</taxon>
        <taxon>Pucciniomycotina</taxon>
        <taxon>Pucciniomycetes</taxon>
        <taxon>Pucciniales</taxon>
        <taxon>Phakopsoraceae</taxon>
        <taxon>Phakopsora</taxon>
    </lineage>
</organism>
<reference evidence="1" key="1">
    <citation type="submission" date="2022-06" db="EMBL/GenBank/DDBJ databases">
        <authorList>
            <consortium name="SYNGENTA / RWTH Aachen University"/>
        </authorList>
    </citation>
    <scope>NUCLEOTIDE SEQUENCE</scope>
</reference>
<feature type="non-terminal residue" evidence="1">
    <location>
        <position position="1"/>
    </location>
</feature>
<dbReference type="EMBL" id="CALTRL010002270">
    <property type="protein sequence ID" value="CAH7675204.1"/>
    <property type="molecule type" value="Genomic_DNA"/>
</dbReference>
<dbReference type="AlphaFoldDB" id="A0AAV0B053"/>
<dbReference type="Pfam" id="PF04252">
    <property type="entry name" value="SFM1-like"/>
    <property type="match status" value="1"/>
</dbReference>
<name>A0AAV0B053_PHAPC</name>
<keyword evidence="2" id="KW-1185">Reference proteome</keyword>
<evidence type="ECO:0000313" key="1">
    <source>
        <dbReference type="EMBL" id="CAH7675204.1"/>
    </source>
</evidence>
<evidence type="ECO:0000313" key="2">
    <source>
        <dbReference type="Proteomes" id="UP001153365"/>
    </source>
</evidence>
<proteinExistence type="predicted"/>
<comment type="caution">
    <text evidence="1">The sequence shown here is derived from an EMBL/GenBank/DDBJ whole genome shotgun (WGS) entry which is preliminary data.</text>
</comment>
<dbReference type="Proteomes" id="UP001153365">
    <property type="component" value="Unassembled WGS sequence"/>
</dbReference>
<dbReference type="GO" id="GO:0008168">
    <property type="term" value="F:methyltransferase activity"/>
    <property type="evidence" value="ECO:0007669"/>
    <property type="project" value="InterPro"/>
</dbReference>